<keyword evidence="3" id="KW-1133">Transmembrane helix</keyword>
<keyword evidence="3" id="KW-0812">Transmembrane</keyword>
<comment type="similarity">
    <text evidence="1">Belongs to the LytR/CpsA/Psr (LCP) family.</text>
</comment>
<name>A0A316AR49_9ACTN</name>
<feature type="region of interest" description="Disordered" evidence="2">
    <location>
        <begin position="429"/>
        <end position="487"/>
    </location>
</feature>
<accession>A0A316AR49</accession>
<dbReference type="PANTHER" id="PTHR33392">
    <property type="entry name" value="POLYISOPRENYL-TEICHOIC ACID--PEPTIDOGLYCAN TEICHOIC ACID TRANSFERASE TAGU"/>
    <property type="match status" value="1"/>
</dbReference>
<evidence type="ECO:0000256" key="1">
    <source>
        <dbReference type="ARBA" id="ARBA00006068"/>
    </source>
</evidence>
<dbReference type="AlphaFoldDB" id="A0A316AR49"/>
<dbReference type="Pfam" id="PF03816">
    <property type="entry name" value="LytR_cpsA_psr"/>
    <property type="match status" value="1"/>
</dbReference>
<evidence type="ECO:0000256" key="2">
    <source>
        <dbReference type="SAM" id="MobiDB-lite"/>
    </source>
</evidence>
<dbReference type="PANTHER" id="PTHR33392:SF6">
    <property type="entry name" value="POLYISOPRENYL-TEICHOIC ACID--PEPTIDOGLYCAN TEICHOIC ACID TRANSFERASE TAGU"/>
    <property type="match status" value="1"/>
</dbReference>
<evidence type="ECO:0000259" key="4">
    <source>
        <dbReference type="Pfam" id="PF03816"/>
    </source>
</evidence>
<feature type="compositionally biased region" description="Low complexity" evidence="2">
    <location>
        <begin position="440"/>
        <end position="476"/>
    </location>
</feature>
<feature type="transmembrane region" description="Helical" evidence="3">
    <location>
        <begin position="93"/>
        <end position="118"/>
    </location>
</feature>
<feature type="domain" description="Cell envelope-related transcriptional attenuator" evidence="4">
    <location>
        <begin position="171"/>
        <end position="357"/>
    </location>
</feature>
<evidence type="ECO:0000313" key="6">
    <source>
        <dbReference type="Proteomes" id="UP000245469"/>
    </source>
</evidence>
<reference evidence="5 6" key="1">
    <citation type="submission" date="2018-03" db="EMBL/GenBank/DDBJ databases">
        <title>Genomic Encyclopedia of Archaeal and Bacterial Type Strains, Phase II (KMG-II): from individual species to whole genera.</title>
        <authorList>
            <person name="Goeker M."/>
        </authorList>
    </citation>
    <scope>NUCLEOTIDE SEQUENCE [LARGE SCALE GENOMIC DNA]</scope>
    <source>
        <strain evidence="5 6">DSM 44889</strain>
    </source>
</reference>
<keyword evidence="6" id="KW-1185">Reference proteome</keyword>
<dbReference type="InterPro" id="IPR050922">
    <property type="entry name" value="LytR/CpsA/Psr_CW_biosynth"/>
</dbReference>
<evidence type="ECO:0000256" key="3">
    <source>
        <dbReference type="SAM" id="Phobius"/>
    </source>
</evidence>
<keyword evidence="3" id="KW-0472">Membrane</keyword>
<dbReference type="InterPro" id="IPR004474">
    <property type="entry name" value="LytR_CpsA_psr"/>
</dbReference>
<feature type="transmembrane region" description="Helical" evidence="3">
    <location>
        <begin position="59"/>
        <end position="81"/>
    </location>
</feature>
<sequence length="487" mass="50745">MLGTVVPGTGLLNAGRRALGWLALVPFAFVVGAAAVLWFSGRAVEVLQQYVLDADVLLYLAVAAAVIGVAWSGVVVATHLAQRRHRGVTGHRVASALLVAVLLAVVVLPAGTATRYALVSRSLITSLFPSGQQAATDEPTGTDEDPWAGIPRVNVLLVGADTGADRIGTRPDTLIVASINTVSGDTVIFGLPRQLSGNFFPEGSPAAELWPTACEANGGGGCWLNAVYLFGTQNPQLYPGAEDPGLAATEQAAAGVVGMKIDYTAMVNLTGFQDLIDAMGGIRLTVERRIPIGGGERLNSAGRVVGLYPVTGYIEPGRNQLLDGYHAEWYARSRWQSNNNDRMDRQRCLINAAVQQYSALDLARAFPQLAASAERDVSTDIPASRLSAFVDLGRKVKEAPLRSLSFTEPLVNTGDPDYDQIHQLVQQALVPPPPAPSPAPTTTSASPSPSDTSSASASPSGSTSPSASGTESTPSGEAVDAASVCPA</sequence>
<proteinExistence type="inferred from homology"/>
<dbReference type="Gene3D" id="3.40.630.190">
    <property type="entry name" value="LCP protein"/>
    <property type="match status" value="1"/>
</dbReference>
<dbReference type="RefSeq" id="WP_109775267.1">
    <property type="nucleotide sequence ID" value="NZ_QGDQ01000019.1"/>
</dbReference>
<feature type="compositionally biased region" description="Pro residues" evidence="2">
    <location>
        <begin position="430"/>
        <end position="439"/>
    </location>
</feature>
<dbReference type="Proteomes" id="UP000245469">
    <property type="component" value="Unassembled WGS sequence"/>
</dbReference>
<gene>
    <name evidence="5" type="ORF">BXY45_11962</name>
</gene>
<evidence type="ECO:0000313" key="5">
    <source>
        <dbReference type="EMBL" id="PWJ52567.1"/>
    </source>
</evidence>
<dbReference type="EMBL" id="QGDQ01000019">
    <property type="protein sequence ID" value="PWJ52567.1"/>
    <property type="molecule type" value="Genomic_DNA"/>
</dbReference>
<feature type="transmembrane region" description="Helical" evidence="3">
    <location>
        <begin position="18"/>
        <end position="39"/>
    </location>
</feature>
<comment type="caution">
    <text evidence="5">The sequence shown here is derived from an EMBL/GenBank/DDBJ whole genome shotgun (WGS) entry which is preliminary data.</text>
</comment>
<protein>
    <submittedName>
        <fullName evidence="5">LytR family transcriptional attenuator</fullName>
    </submittedName>
</protein>
<organism evidence="5 6">
    <name type="scientific">Quadrisphaera granulorum</name>
    <dbReference type="NCBI Taxonomy" id="317664"/>
    <lineage>
        <taxon>Bacteria</taxon>
        <taxon>Bacillati</taxon>
        <taxon>Actinomycetota</taxon>
        <taxon>Actinomycetes</taxon>
        <taxon>Kineosporiales</taxon>
        <taxon>Kineosporiaceae</taxon>
        <taxon>Quadrisphaera</taxon>
    </lineage>
</organism>